<keyword evidence="2" id="KW-1185">Reference proteome</keyword>
<sequence length="354" mass="40389">MAVRQRSPSDLTELKRICKNEWQRIPKSRRELEQRCAVADMPQVCCEETTPQYSGLGRLLHYQASASPVDLTMKASSGSVLQEQALTTSLPPCVKKYSNSVSLYINPTKSENCPSPRPLLLFLPWLGSNSQSHEKYIQLYFKLGFDVLVVESSMLHFLWPKTGLEFAGRLLHLLVEEKDLSSRKLYIHAMSIGGYTFAQMLVGSSMEQREILEKIHGQVFDSLVIGSIERMARGVARMVSFPLLESLMVRVTLLYFSLLKAHTADYYEKGIQAFWESPVTCPALFFYCMNDPMSDHTAVDKLLEYWEKKGIEVQGKNWEESVHAGHLRRHTQEYTEILNNFISGLQARVPKSKL</sequence>
<dbReference type="PANTHER" id="PTHR20908">
    <property type="entry name" value="LD15586P"/>
    <property type="match status" value="1"/>
</dbReference>
<gene>
    <name evidence="1" type="ORF">RIMI_LOCUS8249904</name>
</gene>
<reference evidence="1" key="1">
    <citation type="submission" date="2023-07" db="EMBL/GenBank/DDBJ databases">
        <authorList>
            <person name="Stuckert A."/>
        </authorList>
    </citation>
    <scope>NUCLEOTIDE SEQUENCE</scope>
</reference>
<evidence type="ECO:0000313" key="2">
    <source>
        <dbReference type="Proteomes" id="UP001176940"/>
    </source>
</evidence>
<dbReference type="PANTHER" id="PTHR20908:SF4">
    <property type="entry name" value="SI:DKEY-5I3.5"/>
    <property type="match status" value="1"/>
</dbReference>
<name>A0ABN9LIH1_9NEOB</name>
<proteinExistence type="predicted"/>
<evidence type="ECO:0000313" key="1">
    <source>
        <dbReference type="EMBL" id="CAJ0940113.1"/>
    </source>
</evidence>
<comment type="caution">
    <text evidence="1">The sequence shown here is derived from an EMBL/GenBank/DDBJ whole genome shotgun (WGS) entry which is preliminary data.</text>
</comment>
<dbReference type="Pfam" id="PF05705">
    <property type="entry name" value="DUF829"/>
    <property type="match status" value="1"/>
</dbReference>
<dbReference type="Gene3D" id="3.40.50.1820">
    <property type="entry name" value="alpha/beta hydrolase"/>
    <property type="match status" value="1"/>
</dbReference>
<dbReference type="InterPro" id="IPR029058">
    <property type="entry name" value="AB_hydrolase_fold"/>
</dbReference>
<dbReference type="Proteomes" id="UP001176940">
    <property type="component" value="Unassembled WGS sequence"/>
</dbReference>
<dbReference type="InterPro" id="IPR008547">
    <property type="entry name" value="DUF829_TMEM53"/>
</dbReference>
<organism evidence="1 2">
    <name type="scientific">Ranitomeya imitator</name>
    <name type="common">mimic poison frog</name>
    <dbReference type="NCBI Taxonomy" id="111125"/>
    <lineage>
        <taxon>Eukaryota</taxon>
        <taxon>Metazoa</taxon>
        <taxon>Chordata</taxon>
        <taxon>Craniata</taxon>
        <taxon>Vertebrata</taxon>
        <taxon>Euteleostomi</taxon>
        <taxon>Amphibia</taxon>
        <taxon>Batrachia</taxon>
        <taxon>Anura</taxon>
        <taxon>Neobatrachia</taxon>
        <taxon>Hyloidea</taxon>
        <taxon>Dendrobatidae</taxon>
        <taxon>Dendrobatinae</taxon>
        <taxon>Ranitomeya</taxon>
    </lineage>
</organism>
<dbReference type="EMBL" id="CAUEEQ010016226">
    <property type="protein sequence ID" value="CAJ0940113.1"/>
    <property type="molecule type" value="Genomic_DNA"/>
</dbReference>
<accession>A0ABN9LIH1</accession>
<dbReference type="SUPFAM" id="SSF53474">
    <property type="entry name" value="alpha/beta-Hydrolases"/>
    <property type="match status" value="1"/>
</dbReference>
<protein>
    <submittedName>
        <fullName evidence="1">Uncharacterized protein</fullName>
    </submittedName>
</protein>